<evidence type="ECO:0000313" key="1">
    <source>
        <dbReference type="EMBL" id="PWI57088.1"/>
    </source>
</evidence>
<evidence type="ECO:0008006" key="3">
    <source>
        <dbReference type="Google" id="ProtNLM"/>
    </source>
</evidence>
<dbReference type="Proteomes" id="UP000245380">
    <property type="component" value="Unassembled WGS sequence"/>
</dbReference>
<evidence type="ECO:0000313" key="2">
    <source>
        <dbReference type="Proteomes" id="UP000245380"/>
    </source>
</evidence>
<keyword evidence="2" id="KW-1185">Reference proteome</keyword>
<comment type="caution">
    <text evidence="1">The sequence shown here is derived from an EMBL/GenBank/DDBJ whole genome shotgun (WGS) entry which is preliminary data.</text>
</comment>
<proteinExistence type="predicted"/>
<dbReference type="AlphaFoldDB" id="A0A2U3D737"/>
<dbReference type="PROSITE" id="PS51257">
    <property type="entry name" value="PROKAR_LIPOPROTEIN"/>
    <property type="match status" value="1"/>
</dbReference>
<protein>
    <recommendedName>
        <fullName evidence="3">DUF5050 domain-containing protein</fullName>
    </recommendedName>
</protein>
<gene>
    <name evidence="1" type="ORF">BM613_10590</name>
</gene>
<reference evidence="1 2" key="1">
    <citation type="submission" date="2016-11" db="EMBL/GenBank/DDBJ databases">
        <title>Comparative genomics of Acidibacillus ferroxidans species.</title>
        <authorList>
            <person name="Oliveira G."/>
            <person name="Nunes G."/>
            <person name="Oliveira R."/>
            <person name="Araujo F."/>
            <person name="Salim A."/>
            <person name="Scholte L."/>
            <person name="Morais D."/>
            <person name="Nancucheo I."/>
            <person name="Johnson D.B."/>
            <person name="Grail B."/>
            <person name="Bittencourt J."/>
            <person name="Valadares R."/>
        </authorList>
    </citation>
    <scope>NUCLEOTIDE SEQUENCE [LARGE SCALE GENOMIC DNA]</scope>
    <source>
        <strain evidence="1 2">Y002</strain>
    </source>
</reference>
<accession>A0A2U3D737</accession>
<sequence>MLRSYRSAHIGLCVLISLALYGCGTASVKSQQSREIQVINLTNQPFENLKVRNVEHYSIPFLPLTYSKNTGVVSATPVFPNGQPGMPTVPYKPQRVLIEKNMTYLPQPNPLRDYGCAFVQTDGNWITWMYLNNGLGQGYGERLYAYNVATKKTSLIWKPLDTHTQLFDVQLNHGILYYGLDQQESTKITRCVITYNLDSHVKKTVLSTSAASNEVTLSNQKTIYDFHVSGGLIGVISAPFSQVYANPTDFPYQFNLYTLSGHLYRSVFQGTYPNQFDMASDKGTWVWSSNQGGVYYYSEKNSRDHVYHILNEASYVQISGNYIEMEPLNKPQEYLFNTKDEKYVHLPSKYKNFTITDGVIGLTTDNSMFPVNGYDLITLPTS</sequence>
<name>A0A2U3D737_SULT2</name>
<dbReference type="EMBL" id="MPDK01000019">
    <property type="protein sequence ID" value="PWI57088.1"/>
    <property type="molecule type" value="Genomic_DNA"/>
</dbReference>
<organism evidence="1 2">
    <name type="scientific">Sulfoacidibacillus thermotolerans</name>
    <name type="common">Acidibacillus sulfuroxidans</name>
    <dbReference type="NCBI Taxonomy" id="1765684"/>
    <lineage>
        <taxon>Bacteria</taxon>
        <taxon>Bacillati</taxon>
        <taxon>Bacillota</taxon>
        <taxon>Bacilli</taxon>
        <taxon>Bacillales</taxon>
        <taxon>Alicyclobacillaceae</taxon>
        <taxon>Sulfoacidibacillus</taxon>
    </lineage>
</organism>